<evidence type="ECO:0000313" key="1">
    <source>
        <dbReference type="EMBL" id="RXH99870.1"/>
    </source>
</evidence>
<comment type="caution">
    <text evidence="1">The sequence shown here is derived from an EMBL/GenBank/DDBJ whole genome shotgun (WGS) entry which is preliminary data.</text>
</comment>
<accession>A0A498JWV3</accession>
<reference evidence="1 2" key="1">
    <citation type="submission" date="2018-10" db="EMBL/GenBank/DDBJ databases">
        <title>A high-quality apple genome assembly.</title>
        <authorList>
            <person name="Hu J."/>
        </authorList>
    </citation>
    <scope>NUCLEOTIDE SEQUENCE [LARGE SCALE GENOMIC DNA]</scope>
    <source>
        <strain evidence="2">cv. HFTH1</strain>
        <tissue evidence="1">Young leaf</tissue>
    </source>
</reference>
<proteinExistence type="predicted"/>
<dbReference type="AlphaFoldDB" id="A0A498JWV3"/>
<sequence>MPWKLVKILLMLDSRNYTMILWPNAIGVHIRCSSKWHLLSLLRNRTKSFSSFNPSMRKKIHAKERVNQLSQFHQSYKPKTRPCLRPILKRFKKVRDYDKHDDDGSAIFCSNSKFEESCGFFWKALVVEDEEVFNLFDREAKDYVKIPPFLDSNRKAGTAKELVSLFNKKVEDYVIASPVLDSNCRKSKVQAYVLGSTFRNGLATSFGHKFIQFGMAPSSIRESSCKNDVVQDFIFTIPVSDDRFVKIDSPTFQLGYHMPISDTRGKVDTILVQDDASTGVVLILQFHYHKGIRDKGGGLAKDKIWKDHSRIFRYKISTILISSCTKQSENATAYNKDGTICLS</sequence>
<protein>
    <submittedName>
        <fullName evidence="1">Uncharacterized protein</fullName>
    </submittedName>
</protein>
<dbReference type="Proteomes" id="UP000290289">
    <property type="component" value="Chromosome 5"/>
</dbReference>
<evidence type="ECO:0000313" key="2">
    <source>
        <dbReference type="Proteomes" id="UP000290289"/>
    </source>
</evidence>
<keyword evidence="2" id="KW-1185">Reference proteome</keyword>
<name>A0A498JWV3_MALDO</name>
<dbReference type="EMBL" id="RDQH01000331">
    <property type="protein sequence ID" value="RXH99870.1"/>
    <property type="molecule type" value="Genomic_DNA"/>
</dbReference>
<organism evidence="1 2">
    <name type="scientific">Malus domestica</name>
    <name type="common">Apple</name>
    <name type="synonym">Pyrus malus</name>
    <dbReference type="NCBI Taxonomy" id="3750"/>
    <lineage>
        <taxon>Eukaryota</taxon>
        <taxon>Viridiplantae</taxon>
        <taxon>Streptophyta</taxon>
        <taxon>Embryophyta</taxon>
        <taxon>Tracheophyta</taxon>
        <taxon>Spermatophyta</taxon>
        <taxon>Magnoliopsida</taxon>
        <taxon>eudicotyledons</taxon>
        <taxon>Gunneridae</taxon>
        <taxon>Pentapetalae</taxon>
        <taxon>rosids</taxon>
        <taxon>fabids</taxon>
        <taxon>Rosales</taxon>
        <taxon>Rosaceae</taxon>
        <taxon>Amygdaloideae</taxon>
        <taxon>Maleae</taxon>
        <taxon>Malus</taxon>
    </lineage>
</organism>
<gene>
    <name evidence="1" type="ORF">DVH24_021672</name>
</gene>